<protein>
    <submittedName>
        <fullName evidence="2">PadR family transcriptional regulator</fullName>
    </submittedName>
</protein>
<gene>
    <name evidence="2" type="ORF">BDD14_3030</name>
</gene>
<dbReference type="InterPro" id="IPR036388">
    <property type="entry name" value="WH-like_DNA-bd_sf"/>
</dbReference>
<dbReference type="InterPro" id="IPR017799">
    <property type="entry name" value="Tscrpt_reg_PadR_acidobac-type"/>
</dbReference>
<accession>A0A4Q7YUQ3</accession>
<feature type="domain" description="Transcription regulator PadR N-terminal" evidence="1">
    <location>
        <begin position="16"/>
        <end position="89"/>
    </location>
</feature>
<dbReference type="NCBIfam" id="TIGR03433">
    <property type="entry name" value="padR_acidobact"/>
    <property type="match status" value="1"/>
</dbReference>
<reference evidence="2 3" key="1">
    <citation type="submission" date="2019-02" db="EMBL/GenBank/DDBJ databases">
        <title>Genomic Encyclopedia of Archaeal and Bacterial Type Strains, Phase II (KMG-II): from individual species to whole genera.</title>
        <authorList>
            <person name="Goeker M."/>
        </authorList>
    </citation>
    <scope>NUCLEOTIDE SEQUENCE [LARGE SCALE GENOMIC DNA]</scope>
    <source>
        <strain evidence="2 3">DSM 18101</strain>
    </source>
</reference>
<dbReference type="InterPro" id="IPR052509">
    <property type="entry name" value="Metal_resp_DNA-bind_regulator"/>
</dbReference>
<dbReference type="InterPro" id="IPR036390">
    <property type="entry name" value="WH_DNA-bd_sf"/>
</dbReference>
<dbReference type="Proteomes" id="UP000292958">
    <property type="component" value="Unassembled WGS sequence"/>
</dbReference>
<dbReference type="OrthoDB" id="121167at2"/>
<dbReference type="Pfam" id="PF03551">
    <property type="entry name" value="PadR"/>
    <property type="match status" value="1"/>
</dbReference>
<evidence type="ECO:0000313" key="3">
    <source>
        <dbReference type="Proteomes" id="UP000292958"/>
    </source>
</evidence>
<comment type="caution">
    <text evidence="2">The sequence shown here is derived from an EMBL/GenBank/DDBJ whole genome shotgun (WGS) entry which is preliminary data.</text>
</comment>
<dbReference type="SUPFAM" id="SSF46785">
    <property type="entry name" value="Winged helix' DNA-binding domain"/>
    <property type="match status" value="1"/>
</dbReference>
<dbReference type="PANTHER" id="PTHR33169">
    <property type="entry name" value="PADR-FAMILY TRANSCRIPTIONAL REGULATOR"/>
    <property type="match status" value="1"/>
</dbReference>
<dbReference type="AlphaFoldDB" id="A0A4Q7YUQ3"/>
<name>A0A4Q7YUQ3_9BACT</name>
<sequence length="109" mass="12349">MPPPSDLLQGTLDLLILRSLSLQPMHGWGIAQRIQQVSREVLQIGQGSLYPALHRLEYRGWIQAEWGESENNRRAKFYSLTKAGKKQLEAELKNWERLTAAIALVLKGA</sequence>
<proteinExistence type="predicted"/>
<dbReference type="InterPro" id="IPR005149">
    <property type="entry name" value="Tscrpt_reg_PadR_N"/>
</dbReference>
<dbReference type="Gene3D" id="1.10.10.10">
    <property type="entry name" value="Winged helix-like DNA-binding domain superfamily/Winged helix DNA-binding domain"/>
    <property type="match status" value="1"/>
</dbReference>
<dbReference type="PANTHER" id="PTHR33169:SF14">
    <property type="entry name" value="TRANSCRIPTIONAL REGULATOR RV3488"/>
    <property type="match status" value="1"/>
</dbReference>
<keyword evidence="3" id="KW-1185">Reference proteome</keyword>
<organism evidence="2 3">
    <name type="scientific">Edaphobacter modestus</name>
    <dbReference type="NCBI Taxonomy" id="388466"/>
    <lineage>
        <taxon>Bacteria</taxon>
        <taxon>Pseudomonadati</taxon>
        <taxon>Acidobacteriota</taxon>
        <taxon>Terriglobia</taxon>
        <taxon>Terriglobales</taxon>
        <taxon>Acidobacteriaceae</taxon>
        <taxon>Edaphobacter</taxon>
    </lineage>
</organism>
<dbReference type="RefSeq" id="WP_130419415.1">
    <property type="nucleotide sequence ID" value="NZ_SHKW01000001.1"/>
</dbReference>
<evidence type="ECO:0000259" key="1">
    <source>
        <dbReference type="Pfam" id="PF03551"/>
    </source>
</evidence>
<dbReference type="EMBL" id="SHKW01000001">
    <property type="protein sequence ID" value="RZU41507.1"/>
    <property type="molecule type" value="Genomic_DNA"/>
</dbReference>
<evidence type="ECO:0000313" key="2">
    <source>
        <dbReference type="EMBL" id="RZU41507.1"/>
    </source>
</evidence>